<feature type="non-terminal residue" evidence="1">
    <location>
        <position position="1"/>
    </location>
</feature>
<keyword evidence="2" id="KW-1185">Reference proteome</keyword>
<accession>A0ABV1A9W5</accession>
<dbReference type="EMBL" id="JAHRIP010086475">
    <property type="protein sequence ID" value="MEQ2315344.1"/>
    <property type="molecule type" value="Genomic_DNA"/>
</dbReference>
<organism evidence="1 2">
    <name type="scientific">Ameca splendens</name>
    <dbReference type="NCBI Taxonomy" id="208324"/>
    <lineage>
        <taxon>Eukaryota</taxon>
        <taxon>Metazoa</taxon>
        <taxon>Chordata</taxon>
        <taxon>Craniata</taxon>
        <taxon>Vertebrata</taxon>
        <taxon>Euteleostomi</taxon>
        <taxon>Actinopterygii</taxon>
        <taxon>Neopterygii</taxon>
        <taxon>Teleostei</taxon>
        <taxon>Neoteleostei</taxon>
        <taxon>Acanthomorphata</taxon>
        <taxon>Ovalentaria</taxon>
        <taxon>Atherinomorphae</taxon>
        <taxon>Cyprinodontiformes</taxon>
        <taxon>Goodeidae</taxon>
        <taxon>Ameca</taxon>
    </lineage>
</organism>
<evidence type="ECO:0000313" key="1">
    <source>
        <dbReference type="EMBL" id="MEQ2315344.1"/>
    </source>
</evidence>
<protein>
    <submittedName>
        <fullName evidence="1">Uncharacterized protein</fullName>
    </submittedName>
</protein>
<evidence type="ECO:0000313" key="2">
    <source>
        <dbReference type="Proteomes" id="UP001469553"/>
    </source>
</evidence>
<proteinExistence type="predicted"/>
<sequence>QKVAVVCEQGALLQSLLREGAEEGRATQGGQVVEGSKKFKTKCVEPFTSTSITSPMCPRKGGHLPVTGLSV</sequence>
<dbReference type="Proteomes" id="UP001469553">
    <property type="component" value="Unassembled WGS sequence"/>
</dbReference>
<name>A0ABV1A9W5_9TELE</name>
<gene>
    <name evidence="1" type="ORF">AMECASPLE_021353</name>
</gene>
<reference evidence="1 2" key="1">
    <citation type="submission" date="2021-06" db="EMBL/GenBank/DDBJ databases">
        <authorList>
            <person name="Palmer J.M."/>
        </authorList>
    </citation>
    <scope>NUCLEOTIDE SEQUENCE [LARGE SCALE GENOMIC DNA]</scope>
    <source>
        <strain evidence="1 2">AS_MEX2019</strain>
        <tissue evidence="1">Muscle</tissue>
    </source>
</reference>
<comment type="caution">
    <text evidence="1">The sequence shown here is derived from an EMBL/GenBank/DDBJ whole genome shotgun (WGS) entry which is preliminary data.</text>
</comment>